<dbReference type="SMART" id="SM00507">
    <property type="entry name" value="HNHc"/>
    <property type="match status" value="1"/>
</dbReference>
<dbReference type="EMBL" id="UFXL01000001">
    <property type="protein sequence ID" value="SUY79021.1"/>
    <property type="molecule type" value="Genomic_DNA"/>
</dbReference>
<proteinExistence type="predicted"/>
<sequence length="124" mass="13946">MPSAAPRPCSHPGCGVLVRDGTGRCPKHPKQTWSKKPTAAKRITGRPLQRLRADLFAREPLCRECRRKDVVKLATQRDHIKSLEEGGTDTEDNVQPLCDDCHDIKSKAERARGVKRSWAGYRCE</sequence>
<protein>
    <submittedName>
        <fullName evidence="3">HNH endonuclease</fullName>
    </submittedName>
</protein>
<keyword evidence="3" id="KW-0255">Endonuclease</keyword>
<evidence type="ECO:0000259" key="2">
    <source>
        <dbReference type="SMART" id="SM00507"/>
    </source>
</evidence>
<dbReference type="CDD" id="cd00085">
    <property type="entry name" value="HNHc"/>
    <property type="match status" value="1"/>
</dbReference>
<accession>A0A8B4S7Q4</accession>
<dbReference type="AlphaFoldDB" id="A0A8B4S7Q4"/>
<keyword evidence="3" id="KW-0378">Hydrolase</keyword>
<organism evidence="3 4">
    <name type="scientific">Comamonas testosteroni</name>
    <name type="common">Pseudomonas testosteroni</name>
    <dbReference type="NCBI Taxonomy" id="285"/>
    <lineage>
        <taxon>Bacteria</taxon>
        <taxon>Pseudomonadati</taxon>
        <taxon>Pseudomonadota</taxon>
        <taxon>Betaproteobacteria</taxon>
        <taxon>Burkholderiales</taxon>
        <taxon>Comamonadaceae</taxon>
        <taxon>Comamonas</taxon>
    </lineage>
</organism>
<keyword evidence="4" id="KW-1185">Reference proteome</keyword>
<dbReference type="Proteomes" id="UP000255070">
    <property type="component" value="Unassembled WGS sequence"/>
</dbReference>
<evidence type="ECO:0000256" key="1">
    <source>
        <dbReference type="SAM" id="MobiDB-lite"/>
    </source>
</evidence>
<dbReference type="GO" id="GO:0008270">
    <property type="term" value="F:zinc ion binding"/>
    <property type="evidence" value="ECO:0007669"/>
    <property type="project" value="InterPro"/>
</dbReference>
<reference evidence="3 4" key="1">
    <citation type="submission" date="2018-06" db="EMBL/GenBank/DDBJ databases">
        <authorList>
            <consortium name="Pathogen Informatics"/>
            <person name="Doyle S."/>
        </authorList>
    </citation>
    <scope>NUCLEOTIDE SEQUENCE [LARGE SCALE GENOMIC DNA]</scope>
    <source>
        <strain evidence="3 4">NCTC10698</strain>
    </source>
</reference>
<evidence type="ECO:0000313" key="4">
    <source>
        <dbReference type="Proteomes" id="UP000255070"/>
    </source>
</evidence>
<feature type="domain" description="HNH nuclease" evidence="2">
    <location>
        <begin position="50"/>
        <end position="103"/>
    </location>
</feature>
<dbReference type="GO" id="GO:0003676">
    <property type="term" value="F:nucleic acid binding"/>
    <property type="evidence" value="ECO:0007669"/>
    <property type="project" value="InterPro"/>
</dbReference>
<gene>
    <name evidence="3" type="ORF">NCTC10698_03951</name>
</gene>
<name>A0A8B4S7Q4_COMTE</name>
<comment type="caution">
    <text evidence="3">The sequence shown here is derived from an EMBL/GenBank/DDBJ whole genome shotgun (WGS) entry which is preliminary data.</text>
</comment>
<evidence type="ECO:0000313" key="3">
    <source>
        <dbReference type="EMBL" id="SUY79021.1"/>
    </source>
</evidence>
<keyword evidence="3" id="KW-0540">Nuclease</keyword>
<feature type="region of interest" description="Disordered" evidence="1">
    <location>
        <begin position="20"/>
        <end position="39"/>
    </location>
</feature>
<dbReference type="InterPro" id="IPR002711">
    <property type="entry name" value="HNH"/>
</dbReference>
<dbReference type="InterPro" id="IPR003615">
    <property type="entry name" value="HNH_nuc"/>
</dbReference>
<dbReference type="Pfam" id="PF01844">
    <property type="entry name" value="HNH"/>
    <property type="match status" value="1"/>
</dbReference>
<dbReference type="Gene3D" id="1.10.30.50">
    <property type="match status" value="1"/>
</dbReference>
<dbReference type="GO" id="GO:0004519">
    <property type="term" value="F:endonuclease activity"/>
    <property type="evidence" value="ECO:0007669"/>
    <property type="project" value="UniProtKB-KW"/>
</dbReference>